<evidence type="ECO:0000313" key="5">
    <source>
        <dbReference type="Proteomes" id="UP000249260"/>
    </source>
</evidence>
<dbReference type="Proteomes" id="UP000249260">
    <property type="component" value="Unassembled WGS sequence"/>
</dbReference>
<dbReference type="InterPro" id="IPR008969">
    <property type="entry name" value="CarboxyPept-like_regulatory"/>
</dbReference>
<feature type="compositionally biased region" description="Polar residues" evidence="1">
    <location>
        <begin position="366"/>
        <end position="377"/>
    </location>
</feature>
<sequence>MAKRRLSMFLAIVMGALAFMSFTQQTAHAAAEVRVVFNGKQLQFDHAQPVIKDGRVLVPFRKLFEVLGFQVNWNSSLQQATGTKAGLKIELKMSSNKAKVNGKIVTLDVPPQIIKNSTMVPLRFVSENSGNTVAFTTKGSVSTITIGSGGSGTSEKAEPYVVKGRVVDPSGKPVEGAEVFADNQLIYNSNLTVVTDAQGYYRIELPLLATTWNMGGYYNLKSGSKVLRIDLESVTDKPFAGNTGAIRNFVMNPETSIGELYVYSDIGDYFSESDIMLTVTPIVGGKEGKPITKRGYNFPGGFGLQELSAAGTYKITAQYAPEGEVPQPALVRVRYTKEYMASTVFTFSEFVPGIERAEIEVKRQAPSGQSGSTNPGTETPAPGPSESSKGGTLALYWDIQDAFDNGYWDYEKNVILTLTPINSGNEGAAIKKSYEELGIDLPVGTYRVTAVYAPPGHTPVPILVRVKDTGTYQSSVNFSFTEIAGSFTAGLEFKMP</sequence>
<evidence type="ECO:0000256" key="1">
    <source>
        <dbReference type="SAM" id="MobiDB-lite"/>
    </source>
</evidence>
<keyword evidence="5" id="KW-1185">Reference proteome</keyword>
<reference evidence="4 5" key="1">
    <citation type="submission" date="2018-06" db="EMBL/GenBank/DDBJ databases">
        <title>Paenibacillus montanisoli sp. nov., isolated from mountain area soil.</title>
        <authorList>
            <person name="Wu M."/>
        </authorList>
    </citation>
    <scope>NUCLEOTIDE SEQUENCE [LARGE SCALE GENOMIC DNA]</scope>
    <source>
        <strain evidence="4 5">RA17</strain>
    </source>
</reference>
<dbReference type="SUPFAM" id="SSF55383">
    <property type="entry name" value="Copper amine oxidase, domain N"/>
    <property type="match status" value="1"/>
</dbReference>
<feature type="chain" id="PRO_5016375993" description="Copper amine oxidase-like N-terminal domain-containing protein" evidence="2">
    <location>
        <begin position="30"/>
        <end position="496"/>
    </location>
</feature>
<dbReference type="SUPFAM" id="SSF49464">
    <property type="entry name" value="Carboxypeptidase regulatory domain-like"/>
    <property type="match status" value="1"/>
</dbReference>
<dbReference type="EMBL" id="QLUW01000004">
    <property type="protein sequence ID" value="RAP74741.1"/>
    <property type="molecule type" value="Genomic_DNA"/>
</dbReference>
<feature type="domain" description="Copper amine oxidase-like N-terminal" evidence="3">
    <location>
        <begin position="37"/>
        <end position="138"/>
    </location>
</feature>
<dbReference type="Pfam" id="PF07833">
    <property type="entry name" value="Cu_amine_oxidN1"/>
    <property type="match status" value="1"/>
</dbReference>
<dbReference type="InterPro" id="IPR012854">
    <property type="entry name" value="Cu_amine_oxidase-like_N"/>
</dbReference>
<dbReference type="Pfam" id="PF13620">
    <property type="entry name" value="CarboxypepD_reg"/>
    <property type="match status" value="1"/>
</dbReference>
<feature type="region of interest" description="Disordered" evidence="1">
    <location>
        <begin position="363"/>
        <end position="389"/>
    </location>
</feature>
<keyword evidence="2" id="KW-0732">Signal</keyword>
<gene>
    <name evidence="4" type="ORF">DL346_22135</name>
</gene>
<dbReference type="InterPro" id="IPR036582">
    <property type="entry name" value="Mao_N_sf"/>
</dbReference>
<feature type="signal peptide" evidence="2">
    <location>
        <begin position="1"/>
        <end position="29"/>
    </location>
</feature>
<protein>
    <recommendedName>
        <fullName evidence="3">Copper amine oxidase-like N-terminal domain-containing protein</fullName>
    </recommendedName>
</protein>
<dbReference type="Gene3D" id="3.30.457.10">
    <property type="entry name" value="Copper amine oxidase-like, N-terminal domain"/>
    <property type="match status" value="1"/>
</dbReference>
<evidence type="ECO:0000259" key="3">
    <source>
        <dbReference type="Pfam" id="PF07833"/>
    </source>
</evidence>
<organism evidence="4 5">
    <name type="scientific">Paenibacillus montanisoli</name>
    <dbReference type="NCBI Taxonomy" id="2081970"/>
    <lineage>
        <taxon>Bacteria</taxon>
        <taxon>Bacillati</taxon>
        <taxon>Bacillota</taxon>
        <taxon>Bacilli</taxon>
        <taxon>Bacillales</taxon>
        <taxon>Paenibacillaceae</taxon>
        <taxon>Paenibacillus</taxon>
    </lineage>
</organism>
<comment type="caution">
    <text evidence="4">The sequence shown here is derived from an EMBL/GenBank/DDBJ whole genome shotgun (WGS) entry which is preliminary data.</text>
</comment>
<proteinExistence type="predicted"/>
<dbReference type="Gene3D" id="2.60.40.1120">
    <property type="entry name" value="Carboxypeptidase-like, regulatory domain"/>
    <property type="match status" value="1"/>
</dbReference>
<dbReference type="OrthoDB" id="2379109at2"/>
<dbReference type="AlphaFoldDB" id="A0A328TZX7"/>
<accession>A0A328TZX7</accession>
<name>A0A328TZX7_9BACL</name>
<evidence type="ECO:0000313" key="4">
    <source>
        <dbReference type="EMBL" id="RAP74741.1"/>
    </source>
</evidence>
<evidence type="ECO:0000256" key="2">
    <source>
        <dbReference type="SAM" id="SignalP"/>
    </source>
</evidence>
<dbReference type="RefSeq" id="WP_112884528.1">
    <property type="nucleotide sequence ID" value="NZ_QLUW01000004.1"/>
</dbReference>